<dbReference type="InterPro" id="IPR036961">
    <property type="entry name" value="Kinesin_motor_dom_sf"/>
</dbReference>
<dbReference type="SUPFAM" id="SSF47769">
    <property type="entry name" value="SAM/Pointed domain"/>
    <property type="match status" value="1"/>
</dbReference>
<proteinExistence type="inferred from homology"/>
<keyword evidence="2" id="KW-0493">Microtubule</keyword>
<comment type="caution">
    <text evidence="11">The sequence shown here is derived from an EMBL/GenBank/DDBJ whole genome shotgun (WGS) entry which is preliminary data.</text>
</comment>
<evidence type="ECO:0000259" key="10">
    <source>
        <dbReference type="PROSITE" id="PS50067"/>
    </source>
</evidence>
<dbReference type="OrthoDB" id="3176171at2759"/>
<feature type="region of interest" description="Disordered" evidence="9">
    <location>
        <begin position="167"/>
        <end position="256"/>
    </location>
</feature>
<evidence type="ECO:0000256" key="5">
    <source>
        <dbReference type="ARBA" id="ARBA00023175"/>
    </source>
</evidence>
<feature type="region of interest" description="Disordered" evidence="9">
    <location>
        <begin position="616"/>
        <end position="649"/>
    </location>
</feature>
<dbReference type="GO" id="GO:0007019">
    <property type="term" value="P:microtubule depolymerization"/>
    <property type="evidence" value="ECO:0007669"/>
    <property type="project" value="TreeGrafter"/>
</dbReference>
<comment type="similarity">
    <text evidence="7">Belongs to the TRAFAC class myosin-kinesin ATPase superfamily. Kinesin family. KIN-13 subfamily.</text>
</comment>
<dbReference type="InterPro" id="IPR019821">
    <property type="entry name" value="Kinesin_motor_CS"/>
</dbReference>
<keyword evidence="4 8" id="KW-0067">ATP-binding</keyword>
<sequence length="1404" mass="155922">MTVCLYELLRAAGMQHHYARFTLAGVCRAVHLSALRMEDYPLLGITSMEDRTRLFHLVQMVKTLDLNSLVNDDIMICNDNIGGDGDCVAVGGRISFGENVSKDPDKYGATINTSNASRYAGPQCVCRQLDFNLEFPHSVHVSASHNRFVEPVQVKGSATAMQLELPIRNAAPYGPPKSKNNRRGTVSCSCDSHHEENRRGFSSVNSDDNFLSISKISHKPNPNCATDTDSKPFGQKLREGTSRKENVSPDTTKPIPVFEAKGTAGYNYGLPLSSPLVPKNKYVGGQRIRVCVRKRPLTRAECRRGQVDVVTTTPGEDCVIVRESKEAVDLSEYILQHKFYFDQVFGEGSSNEEVYQTTAFPLVQHMLNGGKATCFAYGQTGAGKTHTMLGSSPGEPGLYVLAVRDIFAHLSTTHTHSSLLVYASFFEIYCGQLYDLLDSRKRLFAREDGQKVVHISGLRNVRVDSVSSVLKVISQGTAERTQGVSGVNPLSSRSHAVLQIQLRGPNQQTGGRMWFVDLAGSERASDAKEPDRQTRMEGAEINQSLLALKECIRSLDKDESHTPFRQSKLTQVLKDSFIGNSLTCMIASISPGHQATEHTLNTLRYADRVKELKGQAEVRGRRRCKTGPFSKHNRSSSNVGTPKKATKLSETIEPNTPARFHTAGVFLRLTPKYSRCEEETQSKGRRQKILESEKPVRGWLANGERESWTKEADEEEGRRMTRGNSDSHHYVREKSTRAAPALKPQTGQRKHKEQTCEDNLTFMVKECGFHRRKKDNSPPEWIEEERICEVERQRERDLKKADTEKMRHLKQYHQHLQQSVPSLSSSVHFVPSFRCPSSPSSTQDSLSSFLPSSRLSFVTHMDHSLREILDEYAATGGADVDNDGPISLLRGETQVQPLTSTNHCENDAGAGSSNRLNDGWRLDESESERKRLVEERARRGEKRLAVRKQAWRAQVEEAVAESANRTANGKSSNVNVQLSDCWGLKDQRGTSVVRPNASDVSDKDMWRAAQTDSAHYDLVHQRAPAERPLSPSCNELLISDKLHESPFESANAKRDNILQNTPEAVSSNNHRERKNSFVANASEGQFPYAQSATSPVSSTRNGCIQPTDCAVYTHSCNHTAKISTFPQDETNVDSLSISLLHVDQQAAATSFLHSTNLVDSGVKTGEELVEDEDASDVAKMNLLDASDNVTLTEQQKYTKIAVSGNDANKSRISGFRQQKNQLFNNTATASPLQPSTCVSVLTPLLHIGNNSSPAAHNPAECASKSSSITREKSSISAGHLNRAPSHYSCNSNVLPKPKNAAKSTSNQEIRPTMHLFTTDGSEYTKWCVVEAHLEQLKQMEAFCHKEGKLLWRQHKMAFGEYVQKLAEILEGKARCLHSMRAQLQPFLTASTSSKQGNTHFHTVM</sequence>
<dbReference type="GO" id="GO:0003777">
    <property type="term" value="F:microtubule motor activity"/>
    <property type="evidence" value="ECO:0007669"/>
    <property type="project" value="InterPro"/>
</dbReference>
<dbReference type="InterPro" id="IPR027417">
    <property type="entry name" value="P-loop_NTPase"/>
</dbReference>
<feature type="region of interest" description="Disordered" evidence="9">
    <location>
        <begin position="705"/>
        <end position="754"/>
    </location>
</feature>
<evidence type="ECO:0000313" key="14">
    <source>
        <dbReference type="Proteomes" id="UP000822369"/>
    </source>
</evidence>
<protein>
    <submittedName>
        <fullName evidence="11">Transcript variant X1</fullName>
    </submittedName>
    <submittedName>
        <fullName evidence="12">Transcript variant X2</fullName>
    </submittedName>
    <submittedName>
        <fullName evidence="13">Transcript variant X3</fullName>
    </submittedName>
</protein>
<comment type="subcellular location">
    <subcellularLocation>
        <location evidence="1">Cytoplasm</location>
        <location evidence="1">Cytoskeleton</location>
    </subcellularLocation>
</comment>
<keyword evidence="6" id="KW-0206">Cytoskeleton</keyword>
<dbReference type="SUPFAM" id="SSF52540">
    <property type="entry name" value="P-loop containing nucleoside triphosphate hydrolases"/>
    <property type="match status" value="1"/>
</dbReference>
<keyword evidence="3 8" id="KW-0547">Nucleotide-binding</keyword>
<dbReference type="FunFam" id="3.40.850.10:FF:000012">
    <property type="entry name" value="Kinesin-like protein"/>
    <property type="match status" value="1"/>
</dbReference>
<feature type="region of interest" description="Disordered" evidence="9">
    <location>
        <begin position="1286"/>
        <end position="1306"/>
    </location>
</feature>
<dbReference type="GO" id="GO:0007018">
    <property type="term" value="P:microtubule-based movement"/>
    <property type="evidence" value="ECO:0007669"/>
    <property type="project" value="InterPro"/>
</dbReference>
<dbReference type="PRINTS" id="PR00380">
    <property type="entry name" value="KINESINHEAVY"/>
</dbReference>
<feature type="domain" description="Kinesin motor" evidence="10">
    <location>
        <begin position="287"/>
        <end position="612"/>
    </location>
</feature>
<gene>
    <name evidence="11" type="ORF">G4P62_016835</name>
</gene>
<dbReference type="GO" id="GO:0005874">
    <property type="term" value="C:microtubule"/>
    <property type="evidence" value="ECO:0007669"/>
    <property type="project" value="UniProtKB-KW"/>
</dbReference>
<evidence type="ECO:0000256" key="6">
    <source>
        <dbReference type="ARBA" id="ARBA00023212"/>
    </source>
</evidence>
<feature type="compositionally biased region" description="Polar residues" evidence="9">
    <location>
        <begin position="200"/>
        <end position="215"/>
    </location>
</feature>
<dbReference type="Pfam" id="PF00225">
    <property type="entry name" value="Kinesin"/>
    <property type="match status" value="1"/>
</dbReference>
<dbReference type="PROSITE" id="PS50067">
    <property type="entry name" value="KINESIN_MOTOR_2"/>
    <property type="match status" value="1"/>
</dbReference>
<keyword evidence="5 8" id="KW-0505">Motor protein</keyword>
<feature type="compositionally biased region" description="Basic and acidic residues" evidence="9">
    <location>
        <begin position="705"/>
        <end position="736"/>
    </location>
</feature>
<evidence type="ECO:0000256" key="1">
    <source>
        <dbReference type="ARBA" id="ARBA00004245"/>
    </source>
</evidence>
<evidence type="ECO:0000256" key="9">
    <source>
        <dbReference type="SAM" id="MobiDB-lite"/>
    </source>
</evidence>
<evidence type="ECO:0000256" key="3">
    <source>
        <dbReference type="ARBA" id="ARBA00022741"/>
    </source>
</evidence>
<dbReference type="EMBL" id="JAAVVJ010000019">
    <property type="protein sequence ID" value="KAF7200364.1"/>
    <property type="molecule type" value="Genomic_DNA"/>
</dbReference>
<dbReference type="KEGG" id="nfu:107393996"/>
<dbReference type="GO" id="GO:0008017">
    <property type="term" value="F:microtubule binding"/>
    <property type="evidence" value="ECO:0007669"/>
    <property type="project" value="InterPro"/>
</dbReference>
<dbReference type="InterPro" id="IPR013761">
    <property type="entry name" value="SAM/pointed_sf"/>
</dbReference>
<dbReference type="InterPro" id="IPR001752">
    <property type="entry name" value="Kinesin_motor_dom"/>
</dbReference>
<dbReference type="PANTHER" id="PTHR47971:SF20">
    <property type="entry name" value="KINESIN-LIKE PROTEIN KIF24"/>
    <property type="match status" value="1"/>
</dbReference>
<evidence type="ECO:0000313" key="12">
    <source>
        <dbReference type="EMBL" id="KAF7200364.1"/>
    </source>
</evidence>
<dbReference type="InterPro" id="IPR027640">
    <property type="entry name" value="Kinesin-like_fam"/>
</dbReference>
<feature type="binding site" evidence="8">
    <location>
        <begin position="378"/>
        <end position="385"/>
    </location>
    <ligand>
        <name>ATP</name>
        <dbReference type="ChEBI" id="CHEBI:30616"/>
    </ligand>
</feature>
<dbReference type="Proteomes" id="UP000822369">
    <property type="component" value="Chromosome 19"/>
</dbReference>
<feature type="compositionally biased region" description="Basic and acidic residues" evidence="9">
    <location>
        <begin position="918"/>
        <end position="929"/>
    </location>
</feature>
<organism evidence="11 14">
    <name type="scientific">Nothobranchius furzeri</name>
    <name type="common">Turquoise killifish</name>
    <dbReference type="NCBI Taxonomy" id="105023"/>
    <lineage>
        <taxon>Eukaryota</taxon>
        <taxon>Metazoa</taxon>
        <taxon>Chordata</taxon>
        <taxon>Craniata</taxon>
        <taxon>Vertebrata</taxon>
        <taxon>Euteleostomi</taxon>
        <taxon>Actinopterygii</taxon>
        <taxon>Neopterygii</taxon>
        <taxon>Teleostei</taxon>
        <taxon>Neoteleostei</taxon>
        <taxon>Acanthomorphata</taxon>
        <taxon>Ovalentaria</taxon>
        <taxon>Atherinomorphae</taxon>
        <taxon>Cyprinodontiformes</taxon>
        <taxon>Nothobranchiidae</taxon>
        <taxon>Nothobranchius</taxon>
    </lineage>
</organism>
<evidence type="ECO:0000256" key="2">
    <source>
        <dbReference type="ARBA" id="ARBA00022701"/>
    </source>
</evidence>
<dbReference type="SMART" id="SM00129">
    <property type="entry name" value="KISc"/>
    <property type="match status" value="1"/>
</dbReference>
<dbReference type="EMBL" id="JAAVVJ010000019">
    <property type="protein sequence ID" value="KAF7200360.1"/>
    <property type="molecule type" value="Genomic_DNA"/>
</dbReference>
<accession>A0A9D2XDY6</accession>
<evidence type="ECO:0000256" key="7">
    <source>
        <dbReference type="ARBA" id="ARBA00061030"/>
    </source>
</evidence>
<evidence type="ECO:0000256" key="4">
    <source>
        <dbReference type="ARBA" id="ARBA00022840"/>
    </source>
</evidence>
<dbReference type="EMBL" id="JAAVVJ010000019">
    <property type="protein sequence ID" value="KAF7200366.1"/>
    <property type="molecule type" value="Genomic_DNA"/>
</dbReference>
<evidence type="ECO:0000313" key="13">
    <source>
        <dbReference type="EMBL" id="KAF7200366.1"/>
    </source>
</evidence>
<dbReference type="PANTHER" id="PTHR47971">
    <property type="entry name" value="KINESIN-RELATED PROTEIN 6"/>
    <property type="match status" value="1"/>
</dbReference>
<feature type="compositionally biased region" description="Basic and acidic residues" evidence="9">
    <location>
        <begin position="236"/>
        <end position="247"/>
    </location>
</feature>
<evidence type="ECO:0000313" key="11">
    <source>
        <dbReference type="EMBL" id="KAF7200360.1"/>
    </source>
</evidence>
<feature type="region of interest" description="Disordered" evidence="9">
    <location>
        <begin position="899"/>
        <end position="929"/>
    </location>
</feature>
<name>A0A9D2XDY6_NOTFU</name>
<dbReference type="Gene3D" id="3.40.850.10">
    <property type="entry name" value="Kinesin motor domain"/>
    <property type="match status" value="1"/>
</dbReference>
<keyword evidence="6" id="KW-0963">Cytoplasm</keyword>
<dbReference type="CDD" id="cd01367">
    <property type="entry name" value="KISc_KIF2_like"/>
    <property type="match status" value="1"/>
</dbReference>
<dbReference type="PROSITE" id="PS00411">
    <property type="entry name" value="KINESIN_MOTOR_1"/>
    <property type="match status" value="1"/>
</dbReference>
<reference evidence="11" key="1">
    <citation type="submission" date="2020-03" db="EMBL/GenBank/DDBJ databases">
        <title>Intra-Species Differences in Population Size shape Life History and Genome Evolution.</title>
        <authorList>
            <person name="Willemsen D."/>
            <person name="Cui R."/>
            <person name="Valenzano D.R."/>
        </authorList>
    </citation>
    <scope>NUCLEOTIDE SEQUENCE</scope>
    <source>
        <strain evidence="11">GRZ</strain>
        <tissue evidence="11">Whole</tissue>
    </source>
</reference>
<dbReference type="GO" id="GO:0005524">
    <property type="term" value="F:ATP binding"/>
    <property type="evidence" value="ECO:0007669"/>
    <property type="project" value="UniProtKB-UniRule"/>
</dbReference>
<evidence type="ECO:0000256" key="8">
    <source>
        <dbReference type="PROSITE-ProRule" id="PRU00283"/>
    </source>
</evidence>